<feature type="signal peptide" evidence="8">
    <location>
        <begin position="1"/>
        <end position="20"/>
    </location>
</feature>
<reference evidence="9" key="1">
    <citation type="journal article" date="2020" name="Stud. Mycol.">
        <title>101 Dothideomycetes genomes: a test case for predicting lifestyles and emergence of pathogens.</title>
        <authorList>
            <person name="Haridas S."/>
            <person name="Albert R."/>
            <person name="Binder M."/>
            <person name="Bloem J."/>
            <person name="Labutti K."/>
            <person name="Salamov A."/>
            <person name="Andreopoulos B."/>
            <person name="Baker S."/>
            <person name="Barry K."/>
            <person name="Bills G."/>
            <person name="Bluhm B."/>
            <person name="Cannon C."/>
            <person name="Castanera R."/>
            <person name="Culley D."/>
            <person name="Daum C."/>
            <person name="Ezra D."/>
            <person name="Gonzalez J."/>
            <person name="Henrissat B."/>
            <person name="Kuo A."/>
            <person name="Liang C."/>
            <person name="Lipzen A."/>
            <person name="Lutzoni F."/>
            <person name="Magnuson J."/>
            <person name="Mondo S."/>
            <person name="Nolan M."/>
            <person name="Ohm R."/>
            <person name="Pangilinan J."/>
            <person name="Park H.-J."/>
            <person name="Ramirez L."/>
            <person name="Alfaro M."/>
            <person name="Sun H."/>
            <person name="Tritt A."/>
            <person name="Yoshinaga Y."/>
            <person name="Zwiers L.-H."/>
            <person name="Turgeon B."/>
            <person name="Goodwin S."/>
            <person name="Spatafora J."/>
            <person name="Crous P."/>
            <person name="Grigoriev I."/>
        </authorList>
    </citation>
    <scope>NUCLEOTIDE SEQUENCE</scope>
    <source>
        <strain evidence="9">CBS 121410</strain>
    </source>
</reference>
<gene>
    <name evidence="9" type="ORF">K490DRAFT_56568</name>
</gene>
<proteinExistence type="inferred from homology"/>
<dbReference type="GO" id="GO:0046872">
    <property type="term" value="F:metal ion binding"/>
    <property type="evidence" value="ECO:0007669"/>
    <property type="project" value="UniProtKB-KW"/>
</dbReference>
<feature type="chain" id="PRO_5040543506" description="Carboxylic ester hydrolase" evidence="8">
    <location>
        <begin position="21"/>
        <end position="546"/>
    </location>
</feature>
<keyword evidence="7" id="KW-1015">Disulfide bond</keyword>
<keyword evidence="3" id="KW-0479">Metal-binding</keyword>
<evidence type="ECO:0000256" key="1">
    <source>
        <dbReference type="ARBA" id="ARBA00006249"/>
    </source>
</evidence>
<accession>A0A9P4LVZ5</accession>
<evidence type="ECO:0000313" key="10">
    <source>
        <dbReference type="Proteomes" id="UP000799776"/>
    </source>
</evidence>
<dbReference type="PANTHER" id="PTHR33938">
    <property type="entry name" value="FERULOYL ESTERASE B-RELATED"/>
    <property type="match status" value="1"/>
</dbReference>
<name>A0A9P4LVZ5_9PEZI</name>
<evidence type="ECO:0000256" key="2">
    <source>
        <dbReference type="ARBA" id="ARBA00022487"/>
    </source>
</evidence>
<protein>
    <recommendedName>
        <fullName evidence="8">Carboxylic ester hydrolase</fullName>
        <ecNumber evidence="8">3.1.1.-</ecNumber>
    </recommendedName>
</protein>
<keyword evidence="2" id="KW-0719">Serine esterase</keyword>
<evidence type="ECO:0000256" key="7">
    <source>
        <dbReference type="ARBA" id="ARBA00023157"/>
    </source>
</evidence>
<dbReference type="Pfam" id="PF07519">
    <property type="entry name" value="Tannase"/>
    <property type="match status" value="2"/>
</dbReference>
<sequence>MRSSFLSLLPLLGAAGTVSAFECSVDAFQNYFGDNATVLTAEHIPQNGTFNVPSSDIAYPTSPTNLRELCAIQVNVSTSPISNYMFGLFLPKDWNHRFLAVGNGRYAGGINWLDMGNGVNYGFAVVSTDTGHNSSSSGTSWAAGNNERLIDWGYRAMHGSIVLAKGVAKEYYSSDLAYSYYLGCSTGGRQGLKEVEMYPEDFDGVVAGAPAWWTTHLQLSNLKTYLYNYPANASYHIPERLFNVTGDEVLRQCDPQDGVVDNIISDSRSCVFDSSTLLCGAPGRNSTNCLTPAQITTLDKIYNDWVETNQTMVFPQYQLGSEASWAITMGDGSRSTIENSAGYVRHFLGLGDDWDPTSLSYDTVQLSDAMNPGNATANDFNIAPFQARGGKLLQYHGMADGAIATGSSVMYRENVERTLIPQGVDLDSFYRFFLVPGMMHCMQTPENMEAPWYFSGGNQASYLAAGTGVSGVPGYRDADHDVLLAMVRWVENGTAPEHIIATKYKDDDPQKGVHRQRPVCMYPKQATYDGEGDVNDPDSWACKLLY</sequence>
<evidence type="ECO:0000256" key="6">
    <source>
        <dbReference type="ARBA" id="ARBA00022837"/>
    </source>
</evidence>
<evidence type="ECO:0000256" key="5">
    <source>
        <dbReference type="ARBA" id="ARBA00022801"/>
    </source>
</evidence>
<comment type="caution">
    <text evidence="9">The sequence shown here is derived from an EMBL/GenBank/DDBJ whole genome shotgun (WGS) entry which is preliminary data.</text>
</comment>
<dbReference type="AlphaFoldDB" id="A0A9P4LVZ5"/>
<dbReference type="EC" id="3.1.1.-" evidence="8"/>
<dbReference type="EMBL" id="ML978718">
    <property type="protein sequence ID" value="KAF2088005.1"/>
    <property type="molecule type" value="Genomic_DNA"/>
</dbReference>
<dbReference type="InterPro" id="IPR029058">
    <property type="entry name" value="AB_hydrolase_fold"/>
</dbReference>
<dbReference type="InterPro" id="IPR011118">
    <property type="entry name" value="Tannase/feruloyl_esterase"/>
</dbReference>
<dbReference type="PANTHER" id="PTHR33938:SF2">
    <property type="entry name" value="CARBOXYLIC ESTER HYDROLASE"/>
    <property type="match status" value="1"/>
</dbReference>
<evidence type="ECO:0000256" key="4">
    <source>
        <dbReference type="ARBA" id="ARBA00022729"/>
    </source>
</evidence>
<evidence type="ECO:0000256" key="3">
    <source>
        <dbReference type="ARBA" id="ARBA00022723"/>
    </source>
</evidence>
<keyword evidence="6" id="KW-0106">Calcium</keyword>
<comment type="similarity">
    <text evidence="1 8">Belongs to the tannase family.</text>
</comment>
<organism evidence="9 10">
    <name type="scientific">Saccharata proteae CBS 121410</name>
    <dbReference type="NCBI Taxonomy" id="1314787"/>
    <lineage>
        <taxon>Eukaryota</taxon>
        <taxon>Fungi</taxon>
        <taxon>Dikarya</taxon>
        <taxon>Ascomycota</taxon>
        <taxon>Pezizomycotina</taxon>
        <taxon>Dothideomycetes</taxon>
        <taxon>Dothideomycetes incertae sedis</taxon>
        <taxon>Botryosphaeriales</taxon>
        <taxon>Saccharataceae</taxon>
        <taxon>Saccharata</taxon>
    </lineage>
</organism>
<evidence type="ECO:0000313" key="9">
    <source>
        <dbReference type="EMBL" id="KAF2088005.1"/>
    </source>
</evidence>
<dbReference type="Proteomes" id="UP000799776">
    <property type="component" value="Unassembled WGS sequence"/>
</dbReference>
<dbReference type="GO" id="GO:0030600">
    <property type="term" value="F:feruloyl esterase activity"/>
    <property type="evidence" value="ECO:0007669"/>
    <property type="project" value="UniProtKB-ARBA"/>
</dbReference>
<keyword evidence="5 8" id="KW-0378">Hydrolase</keyword>
<keyword evidence="4 8" id="KW-0732">Signal</keyword>
<evidence type="ECO:0000256" key="8">
    <source>
        <dbReference type="RuleBase" id="RU361238"/>
    </source>
</evidence>
<dbReference type="OrthoDB" id="3039123at2759"/>
<keyword evidence="10" id="KW-1185">Reference proteome</keyword>
<dbReference type="SUPFAM" id="SSF53474">
    <property type="entry name" value="alpha/beta-Hydrolases"/>
    <property type="match status" value="1"/>
</dbReference>